<evidence type="ECO:0000256" key="1">
    <source>
        <dbReference type="ARBA" id="ARBA00004123"/>
    </source>
</evidence>
<dbReference type="PANTHER" id="PTHR44313">
    <property type="entry name" value="DNAJ HOMOLOG SUBFAMILY C MEMBER 17"/>
    <property type="match status" value="1"/>
</dbReference>
<dbReference type="EMBL" id="UZAG01001265">
    <property type="protein sequence ID" value="VDO10856.1"/>
    <property type="molecule type" value="Genomic_DNA"/>
</dbReference>
<dbReference type="GO" id="GO:0005681">
    <property type="term" value="C:spliceosomal complex"/>
    <property type="evidence" value="ECO:0007669"/>
    <property type="project" value="TreeGrafter"/>
</dbReference>
<evidence type="ECO:0000256" key="3">
    <source>
        <dbReference type="ARBA" id="ARBA00022490"/>
    </source>
</evidence>
<dbReference type="InterPro" id="IPR052094">
    <property type="entry name" value="Pre-mRNA-splicing_ERAD"/>
</dbReference>
<evidence type="ECO:0000256" key="5">
    <source>
        <dbReference type="ARBA" id="ARBA00023242"/>
    </source>
</evidence>
<keyword evidence="3" id="KW-0963">Cytoplasm</keyword>
<sequence>MAGNSLIDFDPYELLDLKPDCTDAQIVKAFRKAALKWHPDKNPDRKQA</sequence>
<dbReference type="InterPro" id="IPR001623">
    <property type="entry name" value="DnaJ_domain"/>
</dbReference>
<evidence type="ECO:0000256" key="2">
    <source>
        <dbReference type="ARBA" id="ARBA00004496"/>
    </source>
</evidence>
<keyword evidence="4" id="KW-0143">Chaperone</keyword>
<accession>A0A0R3Q7Q8</accession>
<dbReference type="STRING" id="42155.A0A0R3Q7Q8"/>
<dbReference type="Gene3D" id="1.10.287.110">
    <property type="entry name" value="DnaJ domain"/>
    <property type="match status" value="1"/>
</dbReference>
<feature type="domain" description="J" evidence="6">
    <location>
        <begin position="10"/>
        <end position="48"/>
    </location>
</feature>
<dbReference type="GO" id="GO:0000390">
    <property type="term" value="P:spliceosomal complex disassembly"/>
    <property type="evidence" value="ECO:0007669"/>
    <property type="project" value="TreeGrafter"/>
</dbReference>
<dbReference type="InterPro" id="IPR036869">
    <property type="entry name" value="J_dom_sf"/>
</dbReference>
<keyword evidence="5" id="KW-0539">Nucleus</keyword>
<dbReference type="Pfam" id="PF00226">
    <property type="entry name" value="DnaJ"/>
    <property type="match status" value="1"/>
</dbReference>
<dbReference type="GO" id="GO:0005737">
    <property type="term" value="C:cytoplasm"/>
    <property type="evidence" value="ECO:0007669"/>
    <property type="project" value="UniProtKB-SubCell"/>
</dbReference>
<reference evidence="7 8" key="2">
    <citation type="submission" date="2018-11" db="EMBL/GenBank/DDBJ databases">
        <authorList>
            <consortium name="Pathogen Informatics"/>
        </authorList>
    </citation>
    <scope>NUCLEOTIDE SEQUENCE [LARGE SCALE GENOMIC DNA]</scope>
</reference>
<proteinExistence type="predicted"/>
<evidence type="ECO:0000256" key="4">
    <source>
        <dbReference type="ARBA" id="ARBA00023186"/>
    </source>
</evidence>
<evidence type="ECO:0000259" key="6">
    <source>
        <dbReference type="PROSITE" id="PS50076"/>
    </source>
</evidence>
<organism evidence="9">
    <name type="scientific">Brugia timori</name>
    <dbReference type="NCBI Taxonomy" id="42155"/>
    <lineage>
        <taxon>Eukaryota</taxon>
        <taxon>Metazoa</taxon>
        <taxon>Ecdysozoa</taxon>
        <taxon>Nematoda</taxon>
        <taxon>Chromadorea</taxon>
        <taxon>Rhabditida</taxon>
        <taxon>Spirurina</taxon>
        <taxon>Spiruromorpha</taxon>
        <taxon>Filarioidea</taxon>
        <taxon>Onchocercidae</taxon>
        <taxon>Brugia</taxon>
    </lineage>
</organism>
<dbReference type="SMART" id="SM00271">
    <property type="entry name" value="DnaJ"/>
    <property type="match status" value="1"/>
</dbReference>
<protein>
    <submittedName>
        <fullName evidence="9">J domain-containing protein</fullName>
    </submittedName>
</protein>
<evidence type="ECO:0000313" key="7">
    <source>
        <dbReference type="EMBL" id="VDO10856.1"/>
    </source>
</evidence>
<keyword evidence="8" id="KW-1185">Reference proteome</keyword>
<dbReference type="PRINTS" id="PR00625">
    <property type="entry name" value="JDOMAIN"/>
</dbReference>
<evidence type="ECO:0000313" key="8">
    <source>
        <dbReference type="Proteomes" id="UP000280834"/>
    </source>
</evidence>
<dbReference type="Proteomes" id="UP000280834">
    <property type="component" value="Unassembled WGS sequence"/>
</dbReference>
<gene>
    <name evidence="7" type="ORF">BTMF_LOCUS1690</name>
</gene>
<dbReference type="WBParaSite" id="BTMF_0000236201-mRNA-1">
    <property type="protein sequence ID" value="BTMF_0000236201-mRNA-1"/>
    <property type="gene ID" value="BTMF_0000236201"/>
</dbReference>
<comment type="subcellular location">
    <subcellularLocation>
        <location evidence="2">Cytoplasm</location>
    </subcellularLocation>
    <subcellularLocation>
        <location evidence="1">Nucleus</location>
    </subcellularLocation>
</comment>
<name>A0A0R3Q7Q8_9BILA</name>
<dbReference type="CDD" id="cd06257">
    <property type="entry name" value="DnaJ"/>
    <property type="match status" value="1"/>
</dbReference>
<evidence type="ECO:0000313" key="9">
    <source>
        <dbReference type="WBParaSite" id="BTMF_0000236201-mRNA-1"/>
    </source>
</evidence>
<dbReference type="SUPFAM" id="SSF46565">
    <property type="entry name" value="Chaperone J-domain"/>
    <property type="match status" value="1"/>
</dbReference>
<dbReference type="PANTHER" id="PTHR44313:SF1">
    <property type="entry name" value="DNAJ HOMOLOG SUBFAMILY C MEMBER 17"/>
    <property type="match status" value="1"/>
</dbReference>
<reference evidence="9" key="1">
    <citation type="submission" date="2017-02" db="UniProtKB">
        <authorList>
            <consortium name="WormBaseParasite"/>
        </authorList>
    </citation>
    <scope>IDENTIFICATION</scope>
</reference>
<dbReference type="AlphaFoldDB" id="A0A0R3Q7Q8"/>
<dbReference type="PROSITE" id="PS50076">
    <property type="entry name" value="DNAJ_2"/>
    <property type="match status" value="1"/>
</dbReference>